<evidence type="ECO:0000256" key="4">
    <source>
        <dbReference type="SAM" id="MobiDB-lite"/>
    </source>
</evidence>
<evidence type="ECO:0000259" key="5">
    <source>
        <dbReference type="PROSITE" id="PS50949"/>
    </source>
</evidence>
<dbReference type="GO" id="GO:0003677">
    <property type="term" value="F:DNA binding"/>
    <property type="evidence" value="ECO:0007669"/>
    <property type="project" value="UniProtKB-KW"/>
</dbReference>
<keyword evidence="1" id="KW-0805">Transcription regulation</keyword>
<evidence type="ECO:0000256" key="2">
    <source>
        <dbReference type="ARBA" id="ARBA00023125"/>
    </source>
</evidence>
<evidence type="ECO:0000256" key="3">
    <source>
        <dbReference type="ARBA" id="ARBA00023163"/>
    </source>
</evidence>
<dbReference type="Gene3D" id="1.20.120.530">
    <property type="entry name" value="GntR ligand-binding domain-like"/>
    <property type="match status" value="1"/>
</dbReference>
<protein>
    <submittedName>
        <fullName evidence="6">FadR family transcriptional regulator</fullName>
    </submittedName>
</protein>
<dbReference type="SUPFAM" id="SSF48008">
    <property type="entry name" value="GntR ligand-binding domain-like"/>
    <property type="match status" value="2"/>
</dbReference>
<dbReference type="SMART" id="SM00345">
    <property type="entry name" value="HTH_GNTR"/>
    <property type="match status" value="1"/>
</dbReference>
<dbReference type="EMBL" id="JABEND010000004">
    <property type="protein sequence ID" value="NNG35932.1"/>
    <property type="molecule type" value="Genomic_DNA"/>
</dbReference>
<keyword evidence="3" id="KW-0804">Transcription</keyword>
<reference evidence="6 7" key="1">
    <citation type="submission" date="2020-05" db="EMBL/GenBank/DDBJ databases">
        <title>Nakamurella sp. DB0629 isolated from air conditioner.</title>
        <authorList>
            <person name="Kim D.H."/>
            <person name="Kim D.-U."/>
        </authorList>
    </citation>
    <scope>NUCLEOTIDE SEQUENCE [LARGE SCALE GENOMIC DNA]</scope>
    <source>
        <strain evidence="6 7">DB0629</strain>
    </source>
</reference>
<dbReference type="SMART" id="SM00895">
    <property type="entry name" value="FCD"/>
    <property type="match status" value="1"/>
</dbReference>
<accession>A0A849AGG8</accession>
<evidence type="ECO:0000256" key="1">
    <source>
        <dbReference type="ARBA" id="ARBA00023015"/>
    </source>
</evidence>
<gene>
    <name evidence="6" type="ORF">HKD39_09450</name>
</gene>
<proteinExistence type="predicted"/>
<dbReference type="Pfam" id="PF07729">
    <property type="entry name" value="FCD"/>
    <property type="match status" value="1"/>
</dbReference>
<dbReference type="Pfam" id="PF00392">
    <property type="entry name" value="GntR"/>
    <property type="match status" value="1"/>
</dbReference>
<dbReference type="InterPro" id="IPR011711">
    <property type="entry name" value="GntR_C"/>
</dbReference>
<dbReference type="Proteomes" id="UP000562984">
    <property type="component" value="Unassembled WGS sequence"/>
</dbReference>
<feature type="region of interest" description="Disordered" evidence="4">
    <location>
        <begin position="134"/>
        <end position="161"/>
    </location>
</feature>
<dbReference type="PROSITE" id="PS50949">
    <property type="entry name" value="HTH_GNTR"/>
    <property type="match status" value="1"/>
</dbReference>
<dbReference type="PANTHER" id="PTHR43537">
    <property type="entry name" value="TRANSCRIPTIONAL REGULATOR, GNTR FAMILY"/>
    <property type="match status" value="1"/>
</dbReference>
<comment type="caution">
    <text evidence="6">The sequence shown here is derived from an EMBL/GenBank/DDBJ whole genome shotgun (WGS) entry which is preliminary data.</text>
</comment>
<dbReference type="AlphaFoldDB" id="A0A849AGG8"/>
<dbReference type="SUPFAM" id="SSF46785">
    <property type="entry name" value="Winged helix' DNA-binding domain"/>
    <property type="match status" value="1"/>
</dbReference>
<dbReference type="InterPro" id="IPR036388">
    <property type="entry name" value="WH-like_DNA-bd_sf"/>
</dbReference>
<dbReference type="InterPro" id="IPR008920">
    <property type="entry name" value="TF_FadR/GntR_C"/>
</dbReference>
<dbReference type="GO" id="GO:0003700">
    <property type="term" value="F:DNA-binding transcription factor activity"/>
    <property type="evidence" value="ECO:0007669"/>
    <property type="project" value="InterPro"/>
</dbReference>
<keyword evidence="7" id="KW-1185">Reference proteome</keyword>
<dbReference type="PANTHER" id="PTHR43537:SF47">
    <property type="entry name" value="REGULATORY PROTEIN GNTR HTH"/>
    <property type="match status" value="1"/>
</dbReference>
<organism evidence="6 7">
    <name type="scientific">Nakamurella aerolata</name>
    <dbReference type="NCBI Taxonomy" id="1656892"/>
    <lineage>
        <taxon>Bacteria</taxon>
        <taxon>Bacillati</taxon>
        <taxon>Actinomycetota</taxon>
        <taxon>Actinomycetes</taxon>
        <taxon>Nakamurellales</taxon>
        <taxon>Nakamurellaceae</taxon>
        <taxon>Nakamurella</taxon>
    </lineage>
</organism>
<name>A0A849AGG8_9ACTN</name>
<dbReference type="PRINTS" id="PR00035">
    <property type="entry name" value="HTHGNTR"/>
</dbReference>
<evidence type="ECO:0000313" key="6">
    <source>
        <dbReference type="EMBL" id="NNG35932.1"/>
    </source>
</evidence>
<feature type="domain" description="HTH gntR-type" evidence="5">
    <location>
        <begin position="7"/>
        <end position="75"/>
    </location>
</feature>
<dbReference type="CDD" id="cd07377">
    <property type="entry name" value="WHTH_GntR"/>
    <property type="match status" value="1"/>
</dbReference>
<sequence length="259" mass="27742">MTTAQRAGLVDQVIEQLRAGITGGEWPVGERIPTEPALVAQLGVGRNTVREAVRALAHVGLLEVRQGDGTYVRATSEMAGAIRRLCAPELREVLQVRRALEVDGARLAGTARTDADLVELRRLLKRRDSAWDKLSQDAAQDAARDAGKPGRSGGNARDSGDEFARADTAFHSAVVRSGHNDLLFQMHRGLLEAITASVATTSELPGLAAPADGTLPRRQAEQVRHRRLVDAIADADPDRAAAEATDFLDELLALVDPAD</sequence>
<dbReference type="InterPro" id="IPR000524">
    <property type="entry name" value="Tscrpt_reg_HTH_GntR"/>
</dbReference>
<dbReference type="RefSeq" id="WP_212754394.1">
    <property type="nucleotide sequence ID" value="NZ_JABEND010000004.1"/>
</dbReference>
<evidence type="ECO:0000313" key="7">
    <source>
        <dbReference type="Proteomes" id="UP000562984"/>
    </source>
</evidence>
<keyword evidence="2" id="KW-0238">DNA-binding</keyword>
<dbReference type="Gene3D" id="1.10.10.10">
    <property type="entry name" value="Winged helix-like DNA-binding domain superfamily/Winged helix DNA-binding domain"/>
    <property type="match status" value="1"/>
</dbReference>
<dbReference type="InterPro" id="IPR036390">
    <property type="entry name" value="WH_DNA-bd_sf"/>
</dbReference>